<evidence type="ECO:0000313" key="10">
    <source>
        <dbReference type="EMBL" id="SDH95481.1"/>
    </source>
</evidence>
<dbReference type="InterPro" id="IPR008844">
    <property type="entry name" value="Spore_GerAC-like"/>
</dbReference>
<feature type="domain" description="Spore germination protein N-terminal" evidence="9">
    <location>
        <begin position="23"/>
        <end position="195"/>
    </location>
</feature>
<dbReference type="GO" id="GO:0016020">
    <property type="term" value="C:membrane"/>
    <property type="evidence" value="ECO:0007669"/>
    <property type="project" value="UniProtKB-SubCell"/>
</dbReference>
<organism evidence="10 11">
    <name type="scientific">Paenibacillus typhae</name>
    <dbReference type="NCBI Taxonomy" id="1174501"/>
    <lineage>
        <taxon>Bacteria</taxon>
        <taxon>Bacillati</taxon>
        <taxon>Bacillota</taxon>
        <taxon>Bacilli</taxon>
        <taxon>Bacillales</taxon>
        <taxon>Paenibacillaceae</taxon>
        <taxon>Paenibacillus</taxon>
    </lineage>
</organism>
<dbReference type="NCBIfam" id="TIGR02887">
    <property type="entry name" value="spore_ger_x_C"/>
    <property type="match status" value="1"/>
</dbReference>
<dbReference type="Proteomes" id="UP000199050">
    <property type="component" value="Unassembled WGS sequence"/>
</dbReference>
<evidence type="ECO:0000256" key="1">
    <source>
        <dbReference type="ARBA" id="ARBA00004635"/>
    </source>
</evidence>
<dbReference type="Gene3D" id="6.20.190.10">
    <property type="entry name" value="Nutrient germinant receptor protein C, domain 1"/>
    <property type="match status" value="1"/>
</dbReference>
<evidence type="ECO:0000256" key="5">
    <source>
        <dbReference type="ARBA" id="ARBA00023136"/>
    </source>
</evidence>
<keyword evidence="4" id="KW-0732">Signal</keyword>
<evidence type="ECO:0000313" key="11">
    <source>
        <dbReference type="Proteomes" id="UP000199050"/>
    </source>
</evidence>
<dbReference type="OrthoDB" id="9816067at2"/>
<dbReference type="RefSeq" id="WP_090711824.1">
    <property type="nucleotide sequence ID" value="NZ_CBCSKY010000013.1"/>
</dbReference>
<feature type="domain" description="Spore germination GerAC-like C-terminal" evidence="8">
    <location>
        <begin position="221"/>
        <end position="386"/>
    </location>
</feature>
<dbReference type="InterPro" id="IPR038501">
    <property type="entry name" value="Spore_GerAC_C_sf"/>
</dbReference>
<proteinExistence type="inferred from homology"/>
<dbReference type="InterPro" id="IPR057336">
    <property type="entry name" value="GerAC_N"/>
</dbReference>
<evidence type="ECO:0000259" key="8">
    <source>
        <dbReference type="Pfam" id="PF05504"/>
    </source>
</evidence>
<keyword evidence="6" id="KW-0564">Palmitate</keyword>
<dbReference type="EMBL" id="FNDX01000002">
    <property type="protein sequence ID" value="SDH95481.1"/>
    <property type="molecule type" value="Genomic_DNA"/>
</dbReference>
<name>A0A1G8GMD4_9BACL</name>
<evidence type="ECO:0000259" key="9">
    <source>
        <dbReference type="Pfam" id="PF25198"/>
    </source>
</evidence>
<sequence length="398" mass="44564">MRKIGILCIAFIMALSITGCWSRKELNELAVTIGLGIDKTEKGYRITAQVVAPRQAGSSSGAGSPPALIMSTEEKTVMEALRKMTTKLPRKIYLSHLSILLIDEAIARDGVLNALDFVFRDHEVRPNFDVVIVRNGSAQDALSILTPLEQMPARDMFDSLNESEKVWAPTAAVTLLDLMKWFNTEGQQAVITGLKLVGDVEKGKGKDNIAVLDSPAKFEYSGIGVMKDQVLVGWLNDSDSKAYNYVTGKVKSTVGKVECPDKEGQFVMELVHSETKIIPLIRNEKPAASVEISVEANIAEVECKLNLNDRKVLEQVKELSGQKTKELIDHGIKEVQHRYASDIFGFGQKFHQKYPKQWKKWRQEWDHYFSEMDVEVTVKYEIKGRGRIVNPIQKGLVE</sequence>
<evidence type="ECO:0000256" key="6">
    <source>
        <dbReference type="ARBA" id="ARBA00023139"/>
    </source>
</evidence>
<keyword evidence="5" id="KW-0472">Membrane</keyword>
<keyword evidence="7" id="KW-0449">Lipoprotein</keyword>
<dbReference type="AlphaFoldDB" id="A0A1G8GMD4"/>
<evidence type="ECO:0000256" key="3">
    <source>
        <dbReference type="ARBA" id="ARBA00022544"/>
    </source>
</evidence>
<dbReference type="PANTHER" id="PTHR35789:SF1">
    <property type="entry name" value="SPORE GERMINATION PROTEIN B3"/>
    <property type="match status" value="1"/>
</dbReference>
<reference evidence="11" key="1">
    <citation type="submission" date="2016-10" db="EMBL/GenBank/DDBJ databases">
        <authorList>
            <person name="Varghese N."/>
            <person name="Submissions S."/>
        </authorList>
    </citation>
    <scope>NUCLEOTIDE SEQUENCE [LARGE SCALE GENOMIC DNA]</scope>
    <source>
        <strain evidence="11">CGMCC 1.11012</strain>
    </source>
</reference>
<dbReference type="Pfam" id="PF05504">
    <property type="entry name" value="Spore_GerAC"/>
    <property type="match status" value="1"/>
</dbReference>
<dbReference type="GO" id="GO:0009847">
    <property type="term" value="P:spore germination"/>
    <property type="evidence" value="ECO:0007669"/>
    <property type="project" value="InterPro"/>
</dbReference>
<evidence type="ECO:0000256" key="4">
    <source>
        <dbReference type="ARBA" id="ARBA00022729"/>
    </source>
</evidence>
<dbReference type="Gene3D" id="3.30.300.210">
    <property type="entry name" value="Nutrient germinant receptor protein C, domain 3"/>
    <property type="match status" value="1"/>
</dbReference>
<dbReference type="InterPro" id="IPR046953">
    <property type="entry name" value="Spore_GerAC-like_C"/>
</dbReference>
<protein>
    <submittedName>
        <fullName evidence="10">Spore germination protein KC</fullName>
    </submittedName>
</protein>
<evidence type="ECO:0000256" key="7">
    <source>
        <dbReference type="ARBA" id="ARBA00023288"/>
    </source>
</evidence>
<evidence type="ECO:0000256" key="2">
    <source>
        <dbReference type="ARBA" id="ARBA00007886"/>
    </source>
</evidence>
<keyword evidence="11" id="KW-1185">Reference proteome</keyword>
<accession>A0A1G8GMD4</accession>
<dbReference type="STRING" id="1174501.SAMN05216192_102138"/>
<comment type="similarity">
    <text evidence="2">Belongs to the GerABKC lipoprotein family.</text>
</comment>
<comment type="subcellular location">
    <subcellularLocation>
        <location evidence="1">Membrane</location>
        <topology evidence="1">Lipid-anchor</topology>
    </subcellularLocation>
</comment>
<dbReference type="Pfam" id="PF25198">
    <property type="entry name" value="Spore_GerAC_N"/>
    <property type="match status" value="1"/>
</dbReference>
<keyword evidence="3" id="KW-0309">Germination</keyword>
<dbReference type="PANTHER" id="PTHR35789">
    <property type="entry name" value="SPORE GERMINATION PROTEIN B3"/>
    <property type="match status" value="1"/>
</dbReference>
<dbReference type="PROSITE" id="PS51257">
    <property type="entry name" value="PROKAR_LIPOPROTEIN"/>
    <property type="match status" value="1"/>
</dbReference>
<gene>
    <name evidence="10" type="ORF">SAMN05216192_102138</name>
</gene>